<keyword evidence="6" id="KW-0521">NADP</keyword>
<dbReference type="GO" id="GO:0003951">
    <property type="term" value="F:NAD+ kinase activity"/>
    <property type="evidence" value="ECO:0007669"/>
    <property type="project" value="InterPro"/>
</dbReference>
<dbReference type="Pfam" id="PF20143">
    <property type="entry name" value="NAD_kinase_C"/>
    <property type="match status" value="1"/>
</dbReference>
<reference evidence="9" key="1">
    <citation type="journal article" date="2018" name="Nat. Microbiol.">
        <title>Leveraging single-cell genomics to expand the fungal tree of life.</title>
        <authorList>
            <person name="Ahrendt S.R."/>
            <person name="Quandt C.A."/>
            <person name="Ciobanu D."/>
            <person name="Clum A."/>
            <person name="Salamov A."/>
            <person name="Andreopoulos B."/>
            <person name="Cheng J.F."/>
            <person name="Woyke T."/>
            <person name="Pelin A."/>
            <person name="Henrissat B."/>
            <person name="Reynolds N.K."/>
            <person name="Benny G.L."/>
            <person name="Smith M.E."/>
            <person name="James T.Y."/>
            <person name="Grigoriev I.V."/>
        </authorList>
    </citation>
    <scope>NUCLEOTIDE SEQUENCE [LARGE SCALE GENOMIC DNA]</scope>
    <source>
        <strain evidence="9">RSA 1356</strain>
    </source>
</reference>
<dbReference type="STRING" id="78915.A0A4P9XS57"/>
<dbReference type="GO" id="GO:0005524">
    <property type="term" value="F:ATP binding"/>
    <property type="evidence" value="ECO:0007669"/>
    <property type="project" value="UniProtKB-KW"/>
</dbReference>
<keyword evidence="9" id="KW-1185">Reference proteome</keyword>
<dbReference type="OrthoDB" id="24581at2759"/>
<sequence length="325" mass="35438">NWKTPPRTALLIKKPGDQDTEDALPQVAMALHSRLPFARVIAHGKPASRHNHHVPCLQTVCCATDDQREYERVVDFVVTLGGDGTIMHVSSLFDRRVPPIASFSMGTLGFLLPFHFKEYPKALHNLISGEASLLPRLRLECTAYSPDGQVYSQAGTYGAQVMNEVNLHRGRYPHLSAVSCYVNGEFLTDAVADGLMVATPTGSTAYSLSAGGPIVHPSVPSMLVTPVCPQSLSFRPVLLPSDVVVRLQVGASSRGLAELTIDGREICLLGVGGTVEIRKSAYPMLSVNRINEGVDWVRDINQMLKFNQGFTNKQQLLGQSSMDWS</sequence>
<dbReference type="InterPro" id="IPR017438">
    <property type="entry name" value="ATP-NAD_kinase_N"/>
</dbReference>
<keyword evidence="7" id="KW-0520">NAD</keyword>
<evidence type="ECO:0000313" key="9">
    <source>
        <dbReference type="Proteomes" id="UP000271241"/>
    </source>
</evidence>
<dbReference type="Proteomes" id="UP000271241">
    <property type="component" value="Unassembled WGS sequence"/>
</dbReference>
<comment type="similarity">
    <text evidence="1">Belongs to the NAD kinase family.</text>
</comment>
<dbReference type="InterPro" id="IPR017437">
    <property type="entry name" value="ATP-NAD_kinase_PpnK-typ_C"/>
</dbReference>
<dbReference type="InterPro" id="IPR016064">
    <property type="entry name" value="NAD/diacylglycerol_kinase_sf"/>
</dbReference>
<keyword evidence="2" id="KW-0808">Transferase</keyword>
<gene>
    <name evidence="8" type="ORF">THASP1DRAFT_14938</name>
</gene>
<evidence type="ECO:0000313" key="8">
    <source>
        <dbReference type="EMBL" id="RKP08938.1"/>
    </source>
</evidence>
<dbReference type="PANTHER" id="PTHR20275">
    <property type="entry name" value="NAD KINASE"/>
    <property type="match status" value="1"/>
</dbReference>
<keyword evidence="5" id="KW-0067">ATP-binding</keyword>
<proteinExistence type="inferred from homology"/>
<dbReference type="HAMAP" id="MF_00361">
    <property type="entry name" value="NAD_kinase"/>
    <property type="match status" value="1"/>
</dbReference>
<dbReference type="Gene3D" id="3.40.50.10330">
    <property type="entry name" value="Probable inorganic polyphosphate/atp-NAD kinase, domain 1"/>
    <property type="match status" value="1"/>
</dbReference>
<keyword evidence="3" id="KW-0547">Nucleotide-binding</keyword>
<dbReference type="Gene3D" id="2.60.200.30">
    <property type="entry name" value="Probable inorganic polyphosphate/atp-NAD kinase, domain 2"/>
    <property type="match status" value="1"/>
</dbReference>
<evidence type="ECO:0000256" key="1">
    <source>
        <dbReference type="ARBA" id="ARBA00010995"/>
    </source>
</evidence>
<dbReference type="EMBL" id="KZ992556">
    <property type="protein sequence ID" value="RKP08938.1"/>
    <property type="molecule type" value="Genomic_DNA"/>
</dbReference>
<organism evidence="8 9">
    <name type="scientific">Thamnocephalis sphaerospora</name>
    <dbReference type="NCBI Taxonomy" id="78915"/>
    <lineage>
        <taxon>Eukaryota</taxon>
        <taxon>Fungi</taxon>
        <taxon>Fungi incertae sedis</taxon>
        <taxon>Zoopagomycota</taxon>
        <taxon>Zoopagomycotina</taxon>
        <taxon>Zoopagomycetes</taxon>
        <taxon>Zoopagales</taxon>
        <taxon>Sigmoideomycetaceae</taxon>
        <taxon>Thamnocephalis</taxon>
    </lineage>
</organism>
<dbReference type="Pfam" id="PF01513">
    <property type="entry name" value="NAD_kinase"/>
    <property type="match status" value="1"/>
</dbReference>
<protein>
    <submittedName>
        <fullName evidence="8">ATP-NAD kinase</fullName>
    </submittedName>
</protein>
<dbReference type="PANTHER" id="PTHR20275:SF26">
    <property type="entry name" value="NADH KINASE POS5, MITOCHONDRIAL"/>
    <property type="match status" value="1"/>
</dbReference>
<dbReference type="InterPro" id="IPR002504">
    <property type="entry name" value="NADK"/>
</dbReference>
<keyword evidence="4 8" id="KW-0418">Kinase</keyword>
<evidence type="ECO:0000256" key="4">
    <source>
        <dbReference type="ARBA" id="ARBA00022777"/>
    </source>
</evidence>
<dbReference type="GO" id="GO:0006741">
    <property type="term" value="P:NADP+ biosynthetic process"/>
    <property type="evidence" value="ECO:0007669"/>
    <property type="project" value="InterPro"/>
</dbReference>
<feature type="non-terminal residue" evidence="8">
    <location>
        <position position="1"/>
    </location>
</feature>
<dbReference type="GO" id="GO:0019674">
    <property type="term" value="P:NAD+ metabolic process"/>
    <property type="evidence" value="ECO:0007669"/>
    <property type="project" value="InterPro"/>
</dbReference>
<evidence type="ECO:0000256" key="3">
    <source>
        <dbReference type="ARBA" id="ARBA00022741"/>
    </source>
</evidence>
<evidence type="ECO:0000256" key="6">
    <source>
        <dbReference type="ARBA" id="ARBA00022857"/>
    </source>
</evidence>
<accession>A0A4P9XS57</accession>
<dbReference type="AlphaFoldDB" id="A0A4P9XS57"/>
<dbReference type="SUPFAM" id="SSF111331">
    <property type="entry name" value="NAD kinase/diacylglycerol kinase-like"/>
    <property type="match status" value="1"/>
</dbReference>
<dbReference type="FunFam" id="2.60.200.30:FF:000009">
    <property type="entry name" value="Poly(P)/ATP NAD kinase"/>
    <property type="match status" value="1"/>
</dbReference>
<name>A0A4P9XS57_9FUNG</name>
<evidence type="ECO:0000256" key="7">
    <source>
        <dbReference type="ARBA" id="ARBA00023027"/>
    </source>
</evidence>
<evidence type="ECO:0000256" key="2">
    <source>
        <dbReference type="ARBA" id="ARBA00022679"/>
    </source>
</evidence>
<evidence type="ECO:0000256" key="5">
    <source>
        <dbReference type="ARBA" id="ARBA00022840"/>
    </source>
</evidence>